<dbReference type="Proteomes" id="UP000192042">
    <property type="component" value="Chromosome I"/>
</dbReference>
<reference evidence="1 2" key="1">
    <citation type="submission" date="2017-03" db="EMBL/GenBank/DDBJ databases">
        <authorList>
            <person name="Afonso C.L."/>
            <person name="Miller P.J."/>
            <person name="Scott M.A."/>
            <person name="Spackman E."/>
            <person name="Goraichik I."/>
            <person name="Dimitrov K.M."/>
            <person name="Suarez D.L."/>
            <person name="Swayne D.E."/>
        </authorList>
    </citation>
    <scope>NUCLEOTIDE SEQUENCE [LARGE SCALE GENOMIC DNA]</scope>
    <source>
        <strain evidence="1">Genome sequencing of Nitrospira japonica strain NJ11</strain>
    </source>
</reference>
<protein>
    <submittedName>
        <fullName evidence="1">Uncharacterized protein</fullName>
    </submittedName>
</protein>
<dbReference type="KEGG" id="nja:NSJP_0251"/>
<dbReference type="STRING" id="1325564.NSJP_0251"/>
<name>A0A1W1I0B7_9BACT</name>
<evidence type="ECO:0000313" key="2">
    <source>
        <dbReference type="Proteomes" id="UP000192042"/>
    </source>
</evidence>
<accession>A0A1W1I0B7</accession>
<proteinExistence type="predicted"/>
<evidence type="ECO:0000313" key="1">
    <source>
        <dbReference type="EMBL" id="SLM46422.1"/>
    </source>
</evidence>
<keyword evidence="2" id="KW-1185">Reference proteome</keyword>
<dbReference type="AlphaFoldDB" id="A0A1W1I0B7"/>
<sequence length="170" mass="19471">MACSWLYRSNAESRRITADILFAGHRDQLFPLQSPFLRPANDHRRNPVGQGRMQTSCSPAFAEPSTHHVDDHAPEEPLLLDHDISKPDAIQILFPILVRIPAVIMWVCMDVEQKRDGHQQHTMRAQRPMYFSQDRQGLRNMLKQLRANNGIETLSQEGETRRIGLHVGTS</sequence>
<gene>
    <name evidence="1" type="ORF">NSJP_0251</name>
</gene>
<dbReference type="EMBL" id="LT828648">
    <property type="protein sequence ID" value="SLM46422.1"/>
    <property type="molecule type" value="Genomic_DNA"/>
</dbReference>
<organism evidence="1 2">
    <name type="scientific">Nitrospira japonica</name>
    <dbReference type="NCBI Taxonomy" id="1325564"/>
    <lineage>
        <taxon>Bacteria</taxon>
        <taxon>Pseudomonadati</taxon>
        <taxon>Nitrospirota</taxon>
        <taxon>Nitrospiria</taxon>
        <taxon>Nitrospirales</taxon>
        <taxon>Nitrospiraceae</taxon>
        <taxon>Nitrospira</taxon>
    </lineage>
</organism>